<accession>A0A655ZJ24</accession>
<dbReference type="Proteomes" id="UP000041770">
    <property type="component" value="Unassembled WGS sequence"/>
</dbReference>
<reference evidence="1 2" key="1">
    <citation type="submission" date="2015-07" db="EMBL/GenBank/DDBJ databases">
        <authorList>
            <consortium name="Pathogen Informatics"/>
        </authorList>
    </citation>
    <scope>NUCLEOTIDE SEQUENCE [LARGE SCALE GENOMIC DNA]</scope>
    <source>
        <strain evidence="1 2">A316</strain>
    </source>
</reference>
<sequence length="207" mass="21658">MFSWFALSSAGGGQKAMCLPCELSGRQRSGVAERLAGKNPTVGTSKAAAICKGPVEPAMKSCAHASERVKSTNPSFLAYKAANTPCSASKLCNCAAFSSSPGPAVSTTCLCSSITPVTNSQYCSRERLFAEPPLPACTKSHALSGPMSNCSASLLRCAANCSAGKVRYGALGSIIGWPISRKKARTKSRLYSYSGLADCERFCLMRC</sequence>
<evidence type="ECO:0000313" key="1">
    <source>
        <dbReference type="EMBL" id="CSC71028.1"/>
    </source>
</evidence>
<dbReference type="EMBL" id="CWQY01000012">
    <property type="protein sequence ID" value="CSC71028.1"/>
    <property type="molecule type" value="Genomic_DNA"/>
</dbReference>
<proteinExistence type="predicted"/>
<evidence type="ECO:0000313" key="2">
    <source>
        <dbReference type="Proteomes" id="UP000041770"/>
    </source>
</evidence>
<protein>
    <submittedName>
        <fullName evidence="1">Uncharacterized protein</fullName>
    </submittedName>
</protein>
<organism evidence="1 2">
    <name type="scientific">Vibrio cholerae</name>
    <dbReference type="NCBI Taxonomy" id="666"/>
    <lineage>
        <taxon>Bacteria</taxon>
        <taxon>Pseudomonadati</taxon>
        <taxon>Pseudomonadota</taxon>
        <taxon>Gammaproteobacteria</taxon>
        <taxon>Vibrionales</taxon>
        <taxon>Vibrionaceae</taxon>
        <taxon>Vibrio</taxon>
    </lineage>
</organism>
<gene>
    <name evidence="1" type="ORF">ERS013200_02071</name>
</gene>
<name>A0A655ZJ24_VIBCL</name>
<dbReference type="AlphaFoldDB" id="A0A655ZJ24"/>